<dbReference type="RefSeq" id="WP_221045037.1">
    <property type="nucleotide sequence ID" value="NZ_AP024828.1"/>
</dbReference>
<reference evidence="1 2" key="1">
    <citation type="submission" date="2021-07" db="EMBL/GenBank/DDBJ databases">
        <title>Complete genome sequence of nontuberculous Mycobacterium sp. TY59.</title>
        <authorList>
            <person name="Fukushima K."/>
        </authorList>
    </citation>
    <scope>NUCLEOTIDE SEQUENCE [LARGE SCALE GENOMIC DNA]</scope>
    <source>
        <strain evidence="1 2">TY59</strain>
    </source>
</reference>
<keyword evidence="2" id="KW-1185">Reference proteome</keyword>
<dbReference type="EMBL" id="AP024828">
    <property type="protein sequence ID" value="BCZ21559.1"/>
    <property type="molecule type" value="Genomic_DNA"/>
</dbReference>
<evidence type="ECO:0000313" key="2">
    <source>
        <dbReference type="Proteomes" id="UP000826012"/>
    </source>
</evidence>
<sequence>MATLPAWVSQAPATFDVVAPLKARAFDVVQAVLRSGRRPVDPVPRLMPKGIERC</sequence>
<protein>
    <submittedName>
        <fullName evidence="1">Uncharacterized protein</fullName>
    </submittedName>
</protein>
<gene>
    <name evidence="1" type="ORF">MTY59_14140</name>
</gene>
<evidence type="ECO:0000313" key="1">
    <source>
        <dbReference type="EMBL" id="BCZ21559.1"/>
    </source>
</evidence>
<proteinExistence type="predicted"/>
<organism evidence="1 2">
    <name type="scientific">Mycobacterium senriense</name>
    <dbReference type="NCBI Taxonomy" id="2775496"/>
    <lineage>
        <taxon>Bacteria</taxon>
        <taxon>Bacillati</taxon>
        <taxon>Actinomycetota</taxon>
        <taxon>Actinomycetes</taxon>
        <taxon>Mycobacteriales</taxon>
        <taxon>Mycobacteriaceae</taxon>
        <taxon>Mycobacterium</taxon>
        <taxon>Mycobacterium avium complex (MAC)</taxon>
    </lineage>
</organism>
<accession>A0ABN6ID10</accession>
<dbReference type="Proteomes" id="UP000826012">
    <property type="component" value="Chromosome"/>
</dbReference>
<name>A0ABN6ID10_9MYCO</name>